<dbReference type="AlphaFoldDB" id="A0A076G1G6"/>
<name>A0A076G1G6_9MAGN</name>
<dbReference type="PRINTS" id="PR00364">
    <property type="entry name" value="DISEASERSIST"/>
</dbReference>
<dbReference type="PANTHER" id="PTHR36766">
    <property type="entry name" value="PLANT BROAD-SPECTRUM MILDEW RESISTANCE PROTEIN RPW8"/>
    <property type="match status" value="1"/>
</dbReference>
<evidence type="ECO:0000259" key="1">
    <source>
        <dbReference type="Pfam" id="PF00931"/>
    </source>
</evidence>
<proteinExistence type="predicted"/>
<sequence length="172" mass="19463">GGVGKTTLAQLVYNDQRVKDHFQPHLWWICVSDNFNVSEIVRKTVAVGGGNCSEAMELEPRAKKLVEMLGGKIFILVLDDVWNEDYSKWEQLKNILSCGANGSKIVITTRKTKVAEIMGSNYTYHLGELSSDECWLIFERIALSRRRNVEKIILERIGREIVPKCKGLPLAL</sequence>
<dbReference type="Gene3D" id="3.40.50.300">
    <property type="entry name" value="P-loop containing nucleotide triphosphate hydrolases"/>
    <property type="match status" value="1"/>
</dbReference>
<dbReference type="Gene3D" id="1.10.8.430">
    <property type="entry name" value="Helical domain of apoptotic protease-activating factors"/>
    <property type="match status" value="1"/>
</dbReference>
<protein>
    <submittedName>
        <fullName evidence="2">NBS-LRR disease resistance protein</fullName>
    </submittedName>
</protein>
<dbReference type="InterPro" id="IPR002182">
    <property type="entry name" value="NB-ARC"/>
</dbReference>
<feature type="domain" description="NB-ARC" evidence="1">
    <location>
        <begin position="1"/>
        <end position="145"/>
    </location>
</feature>
<accession>A0A076G1G6</accession>
<dbReference type="InterPro" id="IPR042197">
    <property type="entry name" value="Apaf_helical"/>
</dbReference>
<reference evidence="2" key="1">
    <citation type="submission" date="2014-06" db="EMBL/GenBank/DDBJ databases">
        <title>Isolation of resistance gene candidates in Piper nigrum L. and related Piper species.</title>
        <authorList>
            <person name="Suraby E.J."/>
            <person name="Nirmal Babu K."/>
            <person name="Anandaraj M."/>
        </authorList>
    </citation>
    <scope>NUCLEOTIDE SEQUENCE</scope>
    <source>
        <tissue evidence="2">Leaf</tissue>
    </source>
</reference>
<feature type="non-terminal residue" evidence="2">
    <location>
        <position position="1"/>
    </location>
</feature>
<dbReference type="InterPro" id="IPR027417">
    <property type="entry name" value="P-loop_NTPase"/>
</dbReference>
<dbReference type="Pfam" id="PF00931">
    <property type="entry name" value="NB-ARC"/>
    <property type="match status" value="1"/>
</dbReference>
<evidence type="ECO:0000313" key="2">
    <source>
        <dbReference type="EMBL" id="AII25373.1"/>
    </source>
</evidence>
<organism evidence="2">
    <name type="scientific">Piper colubrinum</name>
    <dbReference type="NCBI Taxonomy" id="254420"/>
    <lineage>
        <taxon>Eukaryota</taxon>
        <taxon>Viridiplantae</taxon>
        <taxon>Streptophyta</taxon>
        <taxon>Embryophyta</taxon>
        <taxon>Tracheophyta</taxon>
        <taxon>Spermatophyta</taxon>
        <taxon>Magnoliopsida</taxon>
        <taxon>Magnoliidae</taxon>
        <taxon>Piperales</taxon>
        <taxon>Piperaceae</taxon>
        <taxon>Piper</taxon>
    </lineage>
</organism>
<dbReference type="SUPFAM" id="SSF52540">
    <property type="entry name" value="P-loop containing nucleoside triphosphate hydrolases"/>
    <property type="match status" value="1"/>
</dbReference>
<dbReference type="PANTHER" id="PTHR36766:SF40">
    <property type="entry name" value="DISEASE RESISTANCE PROTEIN RGA3"/>
    <property type="match status" value="1"/>
</dbReference>
<feature type="non-terminal residue" evidence="2">
    <location>
        <position position="172"/>
    </location>
</feature>
<dbReference type="GO" id="GO:0043531">
    <property type="term" value="F:ADP binding"/>
    <property type="evidence" value="ECO:0007669"/>
    <property type="project" value="InterPro"/>
</dbReference>
<dbReference type="EMBL" id="KJ942244">
    <property type="protein sequence ID" value="AII25373.1"/>
    <property type="molecule type" value="Genomic_DNA"/>
</dbReference>